<name>A0A553PGE9_TIGCA</name>
<feature type="non-terminal residue" evidence="1">
    <location>
        <position position="118"/>
    </location>
</feature>
<sequence length="118" mass="13417">MDDQKELDYGFHQSNAVERLPPVFSLPLHNHPSGAVRNHPLKLSLGETMSIELSPYVIDRTQLSEHIFAKPEDVCLTENKEFEASFKIPYTKLNCRSTIPFNSLDDCSTTYLDGYPKS</sequence>
<proteinExistence type="predicted"/>
<reference evidence="1 2" key="1">
    <citation type="journal article" date="2018" name="Nat. Ecol. Evol.">
        <title>Genomic signatures of mitonuclear coevolution across populations of Tigriopus californicus.</title>
        <authorList>
            <person name="Barreto F.S."/>
            <person name="Watson E.T."/>
            <person name="Lima T.G."/>
            <person name="Willett C.S."/>
            <person name="Edmands S."/>
            <person name="Li W."/>
            <person name="Burton R.S."/>
        </authorList>
    </citation>
    <scope>NUCLEOTIDE SEQUENCE [LARGE SCALE GENOMIC DNA]</scope>
    <source>
        <strain evidence="1 2">San Diego</strain>
    </source>
</reference>
<gene>
    <name evidence="1" type="ORF">TCAL_07606</name>
</gene>
<dbReference type="Proteomes" id="UP000318571">
    <property type="component" value="Chromosome 5"/>
</dbReference>
<comment type="caution">
    <text evidence="1">The sequence shown here is derived from an EMBL/GenBank/DDBJ whole genome shotgun (WGS) entry which is preliminary data.</text>
</comment>
<evidence type="ECO:0000313" key="2">
    <source>
        <dbReference type="Proteomes" id="UP000318571"/>
    </source>
</evidence>
<accession>A0A553PGE9</accession>
<protein>
    <submittedName>
        <fullName evidence="1">Uncharacterized protein</fullName>
    </submittedName>
</protein>
<keyword evidence="2" id="KW-1185">Reference proteome</keyword>
<evidence type="ECO:0000313" key="1">
    <source>
        <dbReference type="EMBL" id="TRY76757.1"/>
    </source>
</evidence>
<dbReference type="EMBL" id="VCGU01000004">
    <property type="protein sequence ID" value="TRY76757.1"/>
    <property type="molecule type" value="Genomic_DNA"/>
</dbReference>
<dbReference type="AlphaFoldDB" id="A0A553PGE9"/>
<organism evidence="1 2">
    <name type="scientific">Tigriopus californicus</name>
    <name type="common">Marine copepod</name>
    <dbReference type="NCBI Taxonomy" id="6832"/>
    <lineage>
        <taxon>Eukaryota</taxon>
        <taxon>Metazoa</taxon>
        <taxon>Ecdysozoa</taxon>
        <taxon>Arthropoda</taxon>
        <taxon>Crustacea</taxon>
        <taxon>Multicrustacea</taxon>
        <taxon>Hexanauplia</taxon>
        <taxon>Copepoda</taxon>
        <taxon>Harpacticoida</taxon>
        <taxon>Harpacticidae</taxon>
        <taxon>Tigriopus</taxon>
    </lineage>
</organism>